<name>A0ABX4N4J8_9LEPT</name>
<evidence type="ECO:0000313" key="3">
    <source>
        <dbReference type="Proteomes" id="UP000231919"/>
    </source>
</evidence>
<evidence type="ECO:0000313" key="2">
    <source>
        <dbReference type="EMBL" id="PJZ28324.1"/>
    </source>
</evidence>
<organism evidence="2 3">
    <name type="scientific">Leptospira kmetyi</name>
    <dbReference type="NCBI Taxonomy" id="408139"/>
    <lineage>
        <taxon>Bacteria</taxon>
        <taxon>Pseudomonadati</taxon>
        <taxon>Spirochaetota</taxon>
        <taxon>Spirochaetia</taxon>
        <taxon>Leptospirales</taxon>
        <taxon>Leptospiraceae</taxon>
        <taxon>Leptospira</taxon>
    </lineage>
</organism>
<evidence type="ECO:0008006" key="4">
    <source>
        <dbReference type="Google" id="ProtNLM"/>
    </source>
</evidence>
<feature type="signal peptide" evidence="1">
    <location>
        <begin position="1"/>
        <end position="25"/>
    </location>
</feature>
<gene>
    <name evidence="2" type="ORF">CH378_18570</name>
</gene>
<protein>
    <recommendedName>
        <fullName evidence="4">Outer membrane protein beta-barrel domain-containing protein</fullName>
    </recommendedName>
</protein>
<reference evidence="2 3" key="1">
    <citation type="submission" date="2017-07" db="EMBL/GenBank/DDBJ databases">
        <title>Leptospira spp. isolated from tropical soils.</title>
        <authorList>
            <person name="Thibeaux R."/>
            <person name="Iraola G."/>
            <person name="Ferres I."/>
            <person name="Bierque E."/>
            <person name="Girault D."/>
            <person name="Soupe-Gilbert M.-E."/>
            <person name="Picardeau M."/>
            <person name="Goarant C."/>
        </authorList>
    </citation>
    <scope>NUCLEOTIDE SEQUENCE [LARGE SCALE GENOMIC DNA]</scope>
    <source>
        <strain evidence="2 3">JW2-C-B1</strain>
    </source>
</reference>
<keyword evidence="3" id="KW-1185">Reference proteome</keyword>
<accession>A0ABX4N4J8</accession>
<evidence type="ECO:0000256" key="1">
    <source>
        <dbReference type="SAM" id="SignalP"/>
    </source>
</evidence>
<dbReference type="RefSeq" id="WP_100756429.1">
    <property type="nucleotide sequence ID" value="NZ_NPDP01000042.1"/>
</dbReference>
<comment type="caution">
    <text evidence="2">The sequence shown here is derived from an EMBL/GenBank/DDBJ whole genome shotgun (WGS) entry which is preliminary data.</text>
</comment>
<proteinExistence type="predicted"/>
<dbReference type="EMBL" id="NPDP01000042">
    <property type="protein sequence ID" value="PJZ28324.1"/>
    <property type="molecule type" value="Genomic_DNA"/>
</dbReference>
<sequence>MKKSLKTIAALILLIFYFAFGNSSAEESKEKEQPPELKKTGQFELIIKRQNTTFTPYEYSFTTNPVYSPQYYPDINSKLRNNTDIVFPISLIYTKGKFRYELKYTKIHFSNMNYENTYISRGIIYDRYIALPDTTRGDLQNNFIYWFEKPERRFEWGIGLGIRNIYKSKENITNNFYFSQEESPNGIQFNYRSLYKITDNLRLNFAYDLYHTIGNRKMHGQYGYNYSTKENSTASYFTVVVPDKNTLVKYSGMEVDLSLSYKINEFFSLYVGYNYNRASISYRNYNDRYLSYDSYSNNFYLRDTYSVAKSEIIRGYYLGISCIF</sequence>
<keyword evidence="1" id="KW-0732">Signal</keyword>
<feature type="chain" id="PRO_5047151614" description="Outer membrane protein beta-barrel domain-containing protein" evidence="1">
    <location>
        <begin position="26"/>
        <end position="324"/>
    </location>
</feature>
<dbReference type="Proteomes" id="UP000231919">
    <property type="component" value="Unassembled WGS sequence"/>
</dbReference>